<dbReference type="Gene3D" id="2.60.120.200">
    <property type="match status" value="1"/>
</dbReference>
<dbReference type="InterPro" id="IPR018060">
    <property type="entry name" value="HTH_AraC"/>
</dbReference>
<evidence type="ECO:0000259" key="4">
    <source>
        <dbReference type="PROSITE" id="PS01124"/>
    </source>
</evidence>
<keyword evidence="3" id="KW-0804">Transcription</keyword>
<dbReference type="OrthoDB" id="9778008at2"/>
<dbReference type="RefSeq" id="WP_068606203.1">
    <property type="nucleotide sequence ID" value="NZ_CP011388.1"/>
</dbReference>
<accession>A0A172THV8</accession>
<sequence length="490" mass="56443">MIVNQYMLENSTEMRFNYENASFPVYIAPIDTAWNVKHVLHWHTNIELVYQVRGYNVIYTASGTLRLYEGQVAVLHPGELHCHSVEDANGYFYVISLDLRILITGEVEAPHNRFIQSLLEHRLRLHTLLTGEERWEQEVMAELRSMIELYTARPKEWEFLLASGMYRALSLFLNNGKTKPSKGRPIHKSEVKMRQLRQAIGYIHDHYDRELSIQDIAEFISMNPFQLIRLFRSCTGKTPIEYLHSCRVREAVRLLQTTDKKIMQVAMDTGFGNLSYFNAVFRKYTQCTPTVMRNSYRTLEPRTLPQGWVSADIGSGGAEGSASSMNQAYYVNGGGFDIGGERDAFHYCYTKWTGDFTVSCRIVCIVRTHIWAKAGIMIRDSLRDDGKFIHMYATPHSTLGLAWRPRAGADCEKLRTYHHVNCLDTPVFVKLERRGGRFTAAYSMDGVNWLPFPHASAELKLPDHVYIGFAVSSHDRQRVCSAKFDQMRMY</sequence>
<dbReference type="KEGG" id="pswu:SY83_10305"/>
<evidence type="ECO:0000313" key="5">
    <source>
        <dbReference type="EMBL" id="ANE46600.1"/>
    </source>
</evidence>
<keyword evidence="2" id="KW-0238">DNA-binding</keyword>
<dbReference type="Pfam" id="PF02311">
    <property type="entry name" value="AraC_binding"/>
    <property type="match status" value="1"/>
</dbReference>
<evidence type="ECO:0000256" key="2">
    <source>
        <dbReference type="ARBA" id="ARBA00023125"/>
    </source>
</evidence>
<dbReference type="InterPro" id="IPR037923">
    <property type="entry name" value="HTH-like"/>
</dbReference>
<dbReference type="InterPro" id="IPR003313">
    <property type="entry name" value="AraC-bd"/>
</dbReference>
<reference evidence="5 6" key="1">
    <citation type="submission" date="2015-01" db="EMBL/GenBank/DDBJ databases">
        <title>Paenibacillus swuensis/DY6/whole genome sequencing.</title>
        <authorList>
            <person name="Kim M.K."/>
            <person name="Srinivasan S."/>
            <person name="Lee J.-J."/>
        </authorList>
    </citation>
    <scope>NUCLEOTIDE SEQUENCE [LARGE SCALE GENOMIC DNA]</scope>
    <source>
        <strain evidence="5 6">DY6</strain>
    </source>
</reference>
<dbReference type="Proteomes" id="UP000076927">
    <property type="component" value="Chromosome"/>
</dbReference>
<dbReference type="STRING" id="1178515.SY83_10305"/>
<dbReference type="PROSITE" id="PS01124">
    <property type="entry name" value="HTH_ARAC_FAMILY_2"/>
    <property type="match status" value="1"/>
</dbReference>
<dbReference type="EMBL" id="CP011388">
    <property type="protein sequence ID" value="ANE46600.1"/>
    <property type="molecule type" value="Genomic_DNA"/>
</dbReference>
<dbReference type="SUPFAM" id="SSF51215">
    <property type="entry name" value="Regulatory protein AraC"/>
    <property type="match status" value="1"/>
</dbReference>
<dbReference type="SUPFAM" id="SSF46689">
    <property type="entry name" value="Homeodomain-like"/>
    <property type="match status" value="2"/>
</dbReference>
<dbReference type="PATRIC" id="fig|1178515.4.peg.2065"/>
<proteinExistence type="predicted"/>
<keyword evidence="6" id="KW-1185">Reference proteome</keyword>
<name>A0A172THV8_9BACL</name>
<evidence type="ECO:0000313" key="6">
    <source>
        <dbReference type="Proteomes" id="UP000076927"/>
    </source>
</evidence>
<dbReference type="InterPro" id="IPR009057">
    <property type="entry name" value="Homeodomain-like_sf"/>
</dbReference>
<dbReference type="Gene3D" id="1.10.10.60">
    <property type="entry name" value="Homeodomain-like"/>
    <property type="match status" value="2"/>
</dbReference>
<dbReference type="AlphaFoldDB" id="A0A172THV8"/>
<evidence type="ECO:0000256" key="1">
    <source>
        <dbReference type="ARBA" id="ARBA00023015"/>
    </source>
</evidence>
<dbReference type="PROSITE" id="PS00041">
    <property type="entry name" value="HTH_ARAC_FAMILY_1"/>
    <property type="match status" value="1"/>
</dbReference>
<dbReference type="GO" id="GO:0003700">
    <property type="term" value="F:DNA-binding transcription factor activity"/>
    <property type="evidence" value="ECO:0007669"/>
    <property type="project" value="InterPro"/>
</dbReference>
<gene>
    <name evidence="5" type="ORF">SY83_10305</name>
</gene>
<dbReference type="Pfam" id="PF12833">
    <property type="entry name" value="HTH_18"/>
    <property type="match status" value="1"/>
</dbReference>
<dbReference type="SMART" id="SM00342">
    <property type="entry name" value="HTH_ARAC"/>
    <property type="match status" value="1"/>
</dbReference>
<protein>
    <recommendedName>
        <fullName evidence="4">HTH araC/xylS-type domain-containing protein</fullName>
    </recommendedName>
</protein>
<evidence type="ECO:0000256" key="3">
    <source>
        <dbReference type="ARBA" id="ARBA00023163"/>
    </source>
</evidence>
<keyword evidence="1" id="KW-0805">Transcription regulation</keyword>
<dbReference type="PANTHER" id="PTHR43280:SF28">
    <property type="entry name" value="HTH-TYPE TRANSCRIPTIONAL ACTIVATOR RHAS"/>
    <property type="match status" value="1"/>
</dbReference>
<organism evidence="5 6">
    <name type="scientific">Paenibacillus swuensis</name>
    <dbReference type="NCBI Taxonomy" id="1178515"/>
    <lineage>
        <taxon>Bacteria</taxon>
        <taxon>Bacillati</taxon>
        <taxon>Bacillota</taxon>
        <taxon>Bacilli</taxon>
        <taxon>Bacillales</taxon>
        <taxon>Paenibacillaceae</taxon>
        <taxon>Paenibacillus</taxon>
    </lineage>
</organism>
<feature type="domain" description="HTH araC/xylS-type" evidence="4">
    <location>
        <begin position="197"/>
        <end position="295"/>
    </location>
</feature>
<dbReference type="GO" id="GO:0043565">
    <property type="term" value="F:sequence-specific DNA binding"/>
    <property type="evidence" value="ECO:0007669"/>
    <property type="project" value="InterPro"/>
</dbReference>
<dbReference type="InterPro" id="IPR018062">
    <property type="entry name" value="HTH_AraC-typ_CS"/>
</dbReference>
<dbReference type="PANTHER" id="PTHR43280">
    <property type="entry name" value="ARAC-FAMILY TRANSCRIPTIONAL REGULATOR"/>
    <property type="match status" value="1"/>
</dbReference>